<evidence type="ECO:0000313" key="2">
    <source>
        <dbReference type="Proteomes" id="UP001253545"/>
    </source>
</evidence>
<evidence type="ECO:0000313" key="1">
    <source>
        <dbReference type="EMBL" id="MDT0596670.1"/>
    </source>
</evidence>
<dbReference type="EMBL" id="JAVRHX010000009">
    <property type="protein sequence ID" value="MDT0596670.1"/>
    <property type="molecule type" value="Genomic_DNA"/>
</dbReference>
<reference evidence="1 2" key="1">
    <citation type="submission" date="2023-09" db="EMBL/GenBank/DDBJ databases">
        <authorList>
            <person name="Rey-Velasco X."/>
        </authorList>
    </citation>
    <scope>NUCLEOTIDE SEQUENCE [LARGE SCALE GENOMIC DNA]</scope>
    <source>
        <strain evidence="1 2">P117</strain>
    </source>
</reference>
<name>A0ABU2ZVJ0_9ALTE</name>
<keyword evidence="2" id="KW-1185">Reference proteome</keyword>
<gene>
    <name evidence="1" type="ORF">RM552_17565</name>
</gene>
<organism evidence="1 2">
    <name type="scientific">Glaciecola petra</name>
    <dbReference type="NCBI Taxonomy" id="3075602"/>
    <lineage>
        <taxon>Bacteria</taxon>
        <taxon>Pseudomonadati</taxon>
        <taxon>Pseudomonadota</taxon>
        <taxon>Gammaproteobacteria</taxon>
        <taxon>Alteromonadales</taxon>
        <taxon>Alteromonadaceae</taxon>
        <taxon>Glaciecola</taxon>
    </lineage>
</organism>
<dbReference type="Proteomes" id="UP001253545">
    <property type="component" value="Unassembled WGS sequence"/>
</dbReference>
<protein>
    <submittedName>
        <fullName evidence="1">Uncharacterized protein</fullName>
    </submittedName>
</protein>
<proteinExistence type="predicted"/>
<sequence length="57" mass="6537">MISDAQQLIGKKQHFFSFIFRIAEKQALNAYLELSEQHDNIGLETYCSIFKQATTIG</sequence>
<accession>A0ABU2ZVJ0</accession>
<comment type="caution">
    <text evidence="1">The sequence shown here is derived from an EMBL/GenBank/DDBJ whole genome shotgun (WGS) entry which is preliminary data.</text>
</comment>
<dbReference type="RefSeq" id="WP_311370197.1">
    <property type="nucleotide sequence ID" value="NZ_JAVRHX010000009.1"/>
</dbReference>